<keyword evidence="3" id="KW-1185">Reference proteome</keyword>
<evidence type="ECO:0000313" key="3">
    <source>
        <dbReference type="Proteomes" id="UP000824782"/>
    </source>
</evidence>
<dbReference type="AlphaFoldDB" id="A0AAV7BNB8"/>
<dbReference type="CDD" id="cd09275">
    <property type="entry name" value="RNase_HI_RT_DIRS1"/>
    <property type="match status" value="1"/>
</dbReference>
<dbReference type="PANTHER" id="PTHR33050">
    <property type="entry name" value="REVERSE TRANSCRIPTASE DOMAIN-CONTAINING PROTEIN"/>
    <property type="match status" value="1"/>
</dbReference>
<feature type="chain" id="PRO_5043933336" evidence="1">
    <location>
        <begin position="18"/>
        <end position="226"/>
    </location>
</feature>
<keyword evidence="1" id="KW-0732">Signal</keyword>
<accession>A0AAV7BNB8</accession>
<dbReference type="PANTHER" id="PTHR33050:SF7">
    <property type="entry name" value="RIBONUCLEASE H"/>
    <property type="match status" value="1"/>
</dbReference>
<protein>
    <submittedName>
        <fullName evidence="2">Uncharacterized protein</fullName>
    </submittedName>
</protein>
<comment type="caution">
    <text evidence="2">The sequence shown here is derived from an EMBL/GenBank/DDBJ whole genome shotgun (WGS) entry which is preliminary data.</text>
</comment>
<organism evidence="2 3">
    <name type="scientific">Engystomops pustulosus</name>
    <name type="common">Tungara frog</name>
    <name type="synonym">Physalaemus pustulosus</name>
    <dbReference type="NCBI Taxonomy" id="76066"/>
    <lineage>
        <taxon>Eukaryota</taxon>
        <taxon>Metazoa</taxon>
        <taxon>Chordata</taxon>
        <taxon>Craniata</taxon>
        <taxon>Vertebrata</taxon>
        <taxon>Euteleostomi</taxon>
        <taxon>Amphibia</taxon>
        <taxon>Batrachia</taxon>
        <taxon>Anura</taxon>
        <taxon>Neobatrachia</taxon>
        <taxon>Hyloidea</taxon>
        <taxon>Leptodactylidae</taxon>
        <taxon>Leiuperinae</taxon>
        <taxon>Engystomops</taxon>
    </lineage>
</organism>
<evidence type="ECO:0000256" key="1">
    <source>
        <dbReference type="SAM" id="SignalP"/>
    </source>
</evidence>
<feature type="signal peptide" evidence="1">
    <location>
        <begin position="1"/>
        <end position="17"/>
    </location>
</feature>
<reference evidence="2" key="1">
    <citation type="thesis" date="2020" institute="ProQuest LLC" country="789 East Eisenhower Parkway, Ann Arbor, MI, USA">
        <title>Comparative Genomics and Chromosome Evolution.</title>
        <authorList>
            <person name="Mudd A.B."/>
        </authorList>
    </citation>
    <scope>NUCLEOTIDE SEQUENCE</scope>
    <source>
        <strain evidence="2">237g6f4</strain>
        <tissue evidence="2">Blood</tissue>
    </source>
</reference>
<name>A0AAV7BNB8_ENGPU</name>
<dbReference type="EMBL" id="WNYA01000004">
    <property type="protein sequence ID" value="KAG8573945.1"/>
    <property type="molecule type" value="Genomic_DNA"/>
</dbReference>
<dbReference type="Proteomes" id="UP000824782">
    <property type="component" value="Unassembled WGS sequence"/>
</dbReference>
<proteinExistence type="predicted"/>
<evidence type="ECO:0000313" key="2">
    <source>
        <dbReference type="EMBL" id="KAG8573945.1"/>
    </source>
</evidence>
<sequence length="226" mass="26032">MRAVRLALLHFSSLLLGQEVLVRSDNLAVVFYINKQGGTKSRSLARECSLLMTWAEQTVHNISAIHIRGVLNVQADWLSRNPVRPSEWSLNKQVFQQIVQKMGLPQIDLMASRSNSQLPQFCSLYKQENPVVVDALSFDWTDQFLYIFPPFPLIPRVLQKIRREKTTIIAVIPFWPRRAWFPLLLSLSKGEFWFLPPRKDLLLQNGFLHPNPAPLHLVAWKLKGGI</sequence>
<dbReference type="InterPro" id="IPR052055">
    <property type="entry name" value="Hepadnavirus_pol/RT"/>
</dbReference>
<gene>
    <name evidence="2" type="ORF">GDO81_008956</name>
</gene>